<dbReference type="EMBL" id="CAJVRM010000413">
    <property type="protein sequence ID" value="CAG8980745.1"/>
    <property type="molecule type" value="Genomic_DNA"/>
</dbReference>
<dbReference type="OrthoDB" id="3556862at2759"/>
<keyword evidence="4" id="KW-1185">Reference proteome</keyword>
<sequence>MGGNLENDCEDKIEKYGTIKAFQAADHRSYEEMVDIAVGHSSKFFDRELERLNKSKLYDSLKKLFDTHSESLSKIHPIEKIVAFGGGTLKPAQRYADAGSSCGAQRTQHATLLVARDMLWEYSENSKGVAMKDDIKILIQDPEYLDIDERIANLNGMEVLKCDTDKHTQAGWAKIDESTFFFDLGTTFPLHQLLFEITRPAAIFSPDKIVEDSFLPNIAFPATIMLEDGKEIDIAGVGRSGYTFMNFTKDCECYKMDLEGLELGSRSKKELGWDFNDGHSGGTHIGRKPTPYIRRPHVVENS</sequence>
<evidence type="ECO:0000313" key="3">
    <source>
        <dbReference type="EMBL" id="CAG8980745.1"/>
    </source>
</evidence>
<dbReference type="PANTHER" id="PTHR42080:SF1">
    <property type="entry name" value="SRR1-LIKE DOMAIN-CONTAINING PROTEIN"/>
    <property type="match status" value="1"/>
</dbReference>
<dbReference type="PANTHER" id="PTHR42080">
    <property type="entry name" value="SRR1 DOMAIN-CONTAINING PROTEIN"/>
    <property type="match status" value="1"/>
</dbReference>
<reference evidence="3" key="1">
    <citation type="submission" date="2021-07" db="EMBL/GenBank/DDBJ databases">
        <authorList>
            <person name="Durling M."/>
        </authorList>
    </citation>
    <scope>NUCLEOTIDE SEQUENCE</scope>
</reference>
<organism evidence="3 4">
    <name type="scientific">Hymenoscyphus albidus</name>
    <dbReference type="NCBI Taxonomy" id="595503"/>
    <lineage>
        <taxon>Eukaryota</taxon>
        <taxon>Fungi</taxon>
        <taxon>Dikarya</taxon>
        <taxon>Ascomycota</taxon>
        <taxon>Pezizomycotina</taxon>
        <taxon>Leotiomycetes</taxon>
        <taxon>Helotiales</taxon>
        <taxon>Helotiaceae</taxon>
        <taxon>Hymenoscyphus</taxon>
    </lineage>
</organism>
<evidence type="ECO:0000256" key="1">
    <source>
        <dbReference type="SAM" id="MobiDB-lite"/>
    </source>
</evidence>
<proteinExistence type="predicted"/>
<dbReference type="AlphaFoldDB" id="A0A9N9Q5P8"/>
<feature type="domain" description="SRR1-like" evidence="2">
    <location>
        <begin position="72"/>
        <end position="203"/>
    </location>
</feature>
<evidence type="ECO:0000259" key="2">
    <source>
        <dbReference type="Pfam" id="PF07985"/>
    </source>
</evidence>
<dbReference type="InterPro" id="IPR012942">
    <property type="entry name" value="SRR1-like"/>
</dbReference>
<dbReference type="Proteomes" id="UP000701801">
    <property type="component" value="Unassembled WGS sequence"/>
</dbReference>
<protein>
    <recommendedName>
        <fullName evidence="2">SRR1-like domain-containing protein</fullName>
    </recommendedName>
</protein>
<gene>
    <name evidence="3" type="ORF">HYALB_00013695</name>
</gene>
<evidence type="ECO:0000313" key="4">
    <source>
        <dbReference type="Proteomes" id="UP000701801"/>
    </source>
</evidence>
<name>A0A9N9Q5P8_9HELO</name>
<feature type="region of interest" description="Disordered" evidence="1">
    <location>
        <begin position="280"/>
        <end position="302"/>
    </location>
</feature>
<accession>A0A9N9Q5P8</accession>
<comment type="caution">
    <text evidence="3">The sequence shown here is derived from an EMBL/GenBank/DDBJ whole genome shotgun (WGS) entry which is preliminary data.</text>
</comment>
<dbReference type="Pfam" id="PF07985">
    <property type="entry name" value="SRR1"/>
    <property type="match status" value="1"/>
</dbReference>